<feature type="signal peptide" evidence="1">
    <location>
        <begin position="1"/>
        <end position="21"/>
    </location>
</feature>
<evidence type="ECO:0000256" key="1">
    <source>
        <dbReference type="SAM" id="SignalP"/>
    </source>
</evidence>
<protein>
    <submittedName>
        <fullName evidence="3">T9SS type A sorting domain-containing protein</fullName>
    </submittedName>
</protein>
<sequence>MFKKLLLTAILFAVSFTFVSAQDFVLVADTMHKDTSGSAVTNPCADHSVFFYNYVKNNTGATLTEYKWKIIQKDFPFGWSLCQFCDNNLCRPGTDFSAPYADITAGSVNAGDSGLMEPAITVPADADNGVGILRVKIWTANTTDTATFIVNKTPTGISKIAVNDARVNVYPNPANNALLVYAEKSLNPANISIVSITGQTVYSTVFNTGKEAANVSISSLTKGTYMIRLTDNKGQLITARKFIKE</sequence>
<evidence type="ECO:0000313" key="3">
    <source>
        <dbReference type="EMBL" id="KAA5536579.1"/>
    </source>
</evidence>
<feature type="domain" description="Secretion system C-terminal sorting" evidence="2">
    <location>
        <begin position="169"/>
        <end position="241"/>
    </location>
</feature>
<dbReference type="Proteomes" id="UP000323632">
    <property type="component" value="Unassembled WGS sequence"/>
</dbReference>
<proteinExistence type="predicted"/>
<dbReference type="EMBL" id="VWSH01000001">
    <property type="protein sequence ID" value="KAA5536579.1"/>
    <property type="molecule type" value="Genomic_DNA"/>
</dbReference>
<dbReference type="NCBIfam" id="TIGR04183">
    <property type="entry name" value="Por_Secre_tail"/>
    <property type="match status" value="1"/>
</dbReference>
<name>A0A5M6CTT3_9BACT</name>
<organism evidence="3 4">
    <name type="scientific">Taibaiella lutea</name>
    <dbReference type="NCBI Taxonomy" id="2608001"/>
    <lineage>
        <taxon>Bacteria</taxon>
        <taxon>Pseudomonadati</taxon>
        <taxon>Bacteroidota</taxon>
        <taxon>Chitinophagia</taxon>
        <taxon>Chitinophagales</taxon>
        <taxon>Chitinophagaceae</taxon>
        <taxon>Taibaiella</taxon>
    </lineage>
</organism>
<comment type="caution">
    <text evidence="3">The sequence shown here is derived from an EMBL/GenBank/DDBJ whole genome shotgun (WGS) entry which is preliminary data.</text>
</comment>
<feature type="chain" id="PRO_5024390700" evidence="1">
    <location>
        <begin position="22"/>
        <end position="245"/>
    </location>
</feature>
<dbReference type="InterPro" id="IPR026444">
    <property type="entry name" value="Secre_tail"/>
</dbReference>
<reference evidence="3 4" key="1">
    <citation type="submission" date="2019-09" db="EMBL/GenBank/DDBJ databases">
        <title>Genome sequence and assembly of Taibaiella sp.</title>
        <authorList>
            <person name="Chhetri G."/>
        </authorList>
    </citation>
    <scope>NUCLEOTIDE SEQUENCE [LARGE SCALE GENOMIC DNA]</scope>
    <source>
        <strain evidence="3 4">KVB11</strain>
    </source>
</reference>
<accession>A0A5M6CTT3</accession>
<keyword evidence="4" id="KW-1185">Reference proteome</keyword>
<keyword evidence="1" id="KW-0732">Signal</keyword>
<gene>
    <name evidence="3" type="ORF">F0919_02605</name>
</gene>
<evidence type="ECO:0000259" key="2">
    <source>
        <dbReference type="Pfam" id="PF18962"/>
    </source>
</evidence>
<evidence type="ECO:0000313" key="4">
    <source>
        <dbReference type="Proteomes" id="UP000323632"/>
    </source>
</evidence>
<dbReference type="Pfam" id="PF18962">
    <property type="entry name" value="Por_Secre_tail"/>
    <property type="match status" value="1"/>
</dbReference>
<dbReference type="AlphaFoldDB" id="A0A5M6CTT3"/>
<dbReference type="Gene3D" id="2.60.40.3080">
    <property type="match status" value="1"/>
</dbReference>
<dbReference type="RefSeq" id="WP_150031156.1">
    <property type="nucleotide sequence ID" value="NZ_VWSH01000001.1"/>
</dbReference>